<accession>A0A839ELD2</accession>
<gene>
    <name evidence="2" type="ORF">FHW16_002008</name>
</gene>
<organism evidence="2 3">
    <name type="scientific">Phyllobacterium myrsinacearum</name>
    <dbReference type="NCBI Taxonomy" id="28101"/>
    <lineage>
        <taxon>Bacteria</taxon>
        <taxon>Pseudomonadati</taxon>
        <taxon>Pseudomonadota</taxon>
        <taxon>Alphaproteobacteria</taxon>
        <taxon>Hyphomicrobiales</taxon>
        <taxon>Phyllobacteriaceae</taxon>
        <taxon>Phyllobacterium</taxon>
    </lineage>
</organism>
<protein>
    <recommendedName>
        <fullName evidence="1">TniQ domain-containing protein</fullName>
    </recommendedName>
</protein>
<dbReference type="Proteomes" id="UP000549052">
    <property type="component" value="Unassembled WGS sequence"/>
</dbReference>
<reference evidence="2 3" key="1">
    <citation type="submission" date="2020-07" db="EMBL/GenBank/DDBJ databases">
        <title>Genomic Encyclopedia of Type Strains, Phase IV (KMG-V): Genome sequencing to study the core and pangenomes of soil and plant-associated prokaryotes.</title>
        <authorList>
            <person name="Whitman W."/>
        </authorList>
    </citation>
    <scope>NUCLEOTIDE SEQUENCE [LARGE SCALE GENOMIC DNA]</scope>
    <source>
        <strain evidence="2 3">AN3</strain>
    </source>
</reference>
<evidence type="ECO:0000313" key="2">
    <source>
        <dbReference type="EMBL" id="MBA8878296.1"/>
    </source>
</evidence>
<dbReference type="AlphaFoldDB" id="A0A839ELD2"/>
<comment type="caution">
    <text evidence="2">The sequence shown here is derived from an EMBL/GenBank/DDBJ whole genome shotgun (WGS) entry which is preliminary data.</text>
</comment>
<evidence type="ECO:0000313" key="3">
    <source>
        <dbReference type="Proteomes" id="UP000549052"/>
    </source>
</evidence>
<feature type="domain" description="TniQ" evidence="1">
    <location>
        <begin position="8"/>
        <end position="140"/>
    </location>
</feature>
<name>A0A839ELD2_9HYPH</name>
<dbReference type="RefSeq" id="WP_182549016.1">
    <property type="nucleotide sequence ID" value="NZ_JACGXN010000002.1"/>
</dbReference>
<dbReference type="EMBL" id="JACGXN010000002">
    <property type="protein sequence ID" value="MBA8878296.1"/>
    <property type="molecule type" value="Genomic_DNA"/>
</dbReference>
<dbReference type="InterPro" id="IPR009492">
    <property type="entry name" value="TniQ"/>
</dbReference>
<dbReference type="Pfam" id="PF06527">
    <property type="entry name" value="TniQ"/>
    <property type="match status" value="1"/>
</dbReference>
<keyword evidence="3" id="KW-1185">Reference proteome</keyword>
<proteinExistence type="predicted"/>
<evidence type="ECO:0000259" key="1">
    <source>
        <dbReference type="Pfam" id="PF06527"/>
    </source>
</evidence>
<sequence length="614" mass="68520">MITPLGKLRIPPEADETSASFCSRTAFLNGRHARDFCLDFGMHFQKVVDGDPSTLEKLANLTGANPEYLLKSTFRRTADREYWFRGEKIRREGLVRAYLRICPACVADDLQRLTCEEPARPYQRSTWLLSNIRTCSVHNRAITHFPDTISVHNLHDFTTLIHPRLSSIETELARGVARTPSSLETYLCSRLDGTASESHWLSGFRFDAAAKLCETVGAVGIHGIKTRYSSLTEDQLYEAGGHGFEIVSKGARGIRDFLSALQDERSDDKFASGPKKTFSKLYEWLSHESDDSAYDPMRTIMAEHCVETMPLGPGDQLFGKPIPVRKLHSIHTASLETGLHPKRFRKLLQLAGHIGEDSVGVVNDRVLFDAAATQGFIERVVDSLTFKDAAEYINVPRPHDRGLFESGLIRPLSEIDSSLLSQYVFVKSDLDEFLSQLLSTASDLKDGEQGFMGILQAQRRACCAVSEIVKLIMEKKLSRIRKLSGERGFMSVLVDVDEVKPLVRLKDHGGLSLRKTEKVLGVTTGVLNSLIGNGVLAARSAINPTNRCPQTVVDVTDIEAFRKSYVSLIKLAQETGIHFNPLKKILESSKVPLAFDRNVIGSTFYRRDQIPDLH</sequence>